<dbReference type="EMBL" id="WTXG01000032">
    <property type="protein sequence ID" value="KAI0297887.1"/>
    <property type="molecule type" value="Genomic_DNA"/>
</dbReference>
<protein>
    <submittedName>
        <fullName evidence="1">Uncharacterized protein</fullName>
    </submittedName>
</protein>
<evidence type="ECO:0000313" key="1">
    <source>
        <dbReference type="EMBL" id="KAI0297887.1"/>
    </source>
</evidence>
<dbReference type="AlphaFoldDB" id="A0AAD4M2I1"/>
<proteinExistence type="predicted"/>
<gene>
    <name evidence="1" type="ORF">B0F90DRAFT_1736717</name>
</gene>
<reference evidence="1" key="1">
    <citation type="journal article" date="2022" name="New Phytol.">
        <title>Evolutionary transition to the ectomycorrhizal habit in the genomes of a hyperdiverse lineage of mushroom-forming fungi.</title>
        <authorList>
            <person name="Looney B."/>
            <person name="Miyauchi S."/>
            <person name="Morin E."/>
            <person name="Drula E."/>
            <person name="Courty P.E."/>
            <person name="Kohler A."/>
            <person name="Kuo A."/>
            <person name="LaButti K."/>
            <person name="Pangilinan J."/>
            <person name="Lipzen A."/>
            <person name="Riley R."/>
            <person name="Andreopoulos W."/>
            <person name="He G."/>
            <person name="Johnson J."/>
            <person name="Nolan M."/>
            <person name="Tritt A."/>
            <person name="Barry K.W."/>
            <person name="Grigoriev I.V."/>
            <person name="Nagy L.G."/>
            <person name="Hibbett D."/>
            <person name="Henrissat B."/>
            <person name="Matheny P.B."/>
            <person name="Labbe J."/>
            <person name="Martin F.M."/>
        </authorList>
    </citation>
    <scope>NUCLEOTIDE SEQUENCE</scope>
    <source>
        <strain evidence="1">BPL690</strain>
    </source>
</reference>
<evidence type="ECO:0000313" key="2">
    <source>
        <dbReference type="Proteomes" id="UP001203297"/>
    </source>
</evidence>
<comment type="caution">
    <text evidence="1">The sequence shown here is derived from an EMBL/GenBank/DDBJ whole genome shotgun (WGS) entry which is preliminary data.</text>
</comment>
<accession>A0AAD4M2I1</accession>
<name>A0AAD4M2I1_9AGAM</name>
<organism evidence="1 2">
    <name type="scientific">Multifurca ochricompacta</name>
    <dbReference type="NCBI Taxonomy" id="376703"/>
    <lineage>
        <taxon>Eukaryota</taxon>
        <taxon>Fungi</taxon>
        <taxon>Dikarya</taxon>
        <taxon>Basidiomycota</taxon>
        <taxon>Agaricomycotina</taxon>
        <taxon>Agaricomycetes</taxon>
        <taxon>Russulales</taxon>
        <taxon>Russulaceae</taxon>
        <taxon>Multifurca</taxon>
    </lineage>
</organism>
<sequence>MIALFSWDDGPALVRTINGLFKNSCAPFPITYEDDKRQCPGTTGRWEGLFQVPCYLIQRGTNGYFARVHTWTILPSITTWEWSLENGP</sequence>
<keyword evidence="2" id="KW-1185">Reference proteome</keyword>
<dbReference type="Proteomes" id="UP001203297">
    <property type="component" value="Unassembled WGS sequence"/>
</dbReference>